<feature type="domain" description="ATP-dependent helicase C-terminal" evidence="3">
    <location>
        <begin position="440"/>
        <end position="575"/>
    </location>
</feature>
<protein>
    <recommendedName>
        <fullName evidence="3">ATP-dependent helicase C-terminal domain-containing protein</fullName>
    </recommendedName>
</protein>
<dbReference type="GO" id="GO:0016818">
    <property type="term" value="F:hydrolase activity, acting on acid anhydrides, in phosphorus-containing anhydrides"/>
    <property type="evidence" value="ECO:0007669"/>
    <property type="project" value="InterPro"/>
</dbReference>
<dbReference type="InterPro" id="IPR027417">
    <property type="entry name" value="P-loop_NTPase"/>
</dbReference>
<evidence type="ECO:0000313" key="4">
    <source>
        <dbReference type="EMBL" id="AHG00749.1"/>
    </source>
</evidence>
<evidence type="ECO:0000259" key="3">
    <source>
        <dbReference type="SMART" id="SM00491"/>
    </source>
</evidence>
<dbReference type="Pfam" id="PF13307">
    <property type="entry name" value="Helicase_C_2"/>
    <property type="match status" value="1"/>
</dbReference>
<dbReference type="PANTHER" id="PTHR11472:SF34">
    <property type="entry name" value="REGULATOR OF TELOMERE ELONGATION HELICASE 1"/>
    <property type="match status" value="1"/>
</dbReference>
<organism evidence="4 5">
    <name type="scientific">Halostagnicola larsenii XH-48</name>
    <dbReference type="NCBI Taxonomy" id="797299"/>
    <lineage>
        <taxon>Archaea</taxon>
        <taxon>Methanobacteriati</taxon>
        <taxon>Methanobacteriota</taxon>
        <taxon>Stenosarchaea group</taxon>
        <taxon>Halobacteria</taxon>
        <taxon>Halobacteriales</taxon>
        <taxon>Natrialbaceae</taxon>
        <taxon>Halostagnicola</taxon>
    </lineage>
</organism>
<dbReference type="InterPro" id="IPR010614">
    <property type="entry name" value="RAD3-like_helicase_DEAD"/>
</dbReference>
<dbReference type="KEGG" id="hlr:HALLA_05930"/>
<dbReference type="GO" id="GO:0005524">
    <property type="term" value="F:ATP binding"/>
    <property type="evidence" value="ECO:0007669"/>
    <property type="project" value="InterPro"/>
</dbReference>
<name>W0JQ63_9EURY</name>
<gene>
    <name evidence="4" type="ORF">HALLA_05930</name>
</gene>
<keyword evidence="5" id="KW-1185">Reference proteome</keyword>
<dbReference type="InterPro" id="IPR045028">
    <property type="entry name" value="DinG/Rad3-like"/>
</dbReference>
<dbReference type="GO" id="GO:0003677">
    <property type="term" value="F:DNA binding"/>
    <property type="evidence" value="ECO:0007669"/>
    <property type="project" value="UniProtKB-KW"/>
</dbReference>
<dbReference type="eggNOG" id="arCOG00770">
    <property type="taxonomic scope" value="Archaea"/>
</dbReference>
<dbReference type="Gene3D" id="1.10.275.30">
    <property type="match status" value="1"/>
</dbReference>
<accession>W0JQ63</accession>
<reference evidence="4 5" key="1">
    <citation type="submission" date="2014-01" db="EMBL/GenBank/DDBJ databases">
        <authorList>
            <consortium name="DOE Joint Genome Institute"/>
            <person name="Anderson I."/>
            <person name="Huntemann M."/>
            <person name="Han J."/>
            <person name="Chen A."/>
            <person name="Kyrpides N."/>
            <person name="Mavromatis K."/>
            <person name="Markowitz V."/>
            <person name="Palaniappan K."/>
            <person name="Ivanova N."/>
            <person name="Schaumberg A."/>
            <person name="Pati A."/>
            <person name="Liolios K."/>
            <person name="Nordberg H.P."/>
            <person name="Cantor M.N."/>
            <person name="Hua S.X."/>
            <person name="Woyke T."/>
        </authorList>
    </citation>
    <scope>NUCLEOTIDE SEQUENCE [LARGE SCALE GENOMIC DNA]</scope>
    <source>
        <strain evidence="4 5">XH-48</strain>
    </source>
</reference>
<dbReference type="Proteomes" id="UP000019024">
    <property type="component" value="Chromosome"/>
</dbReference>
<dbReference type="GO" id="GO:0006139">
    <property type="term" value="P:nucleobase-containing compound metabolic process"/>
    <property type="evidence" value="ECO:0007669"/>
    <property type="project" value="InterPro"/>
</dbReference>
<dbReference type="InterPro" id="IPR006555">
    <property type="entry name" value="ATP-dep_Helicase_C"/>
</dbReference>
<dbReference type="SMART" id="SM00491">
    <property type="entry name" value="HELICc2"/>
    <property type="match status" value="1"/>
</dbReference>
<evidence type="ECO:0000256" key="2">
    <source>
        <dbReference type="SAM" id="MobiDB-lite"/>
    </source>
</evidence>
<dbReference type="EMBL" id="CP007055">
    <property type="protein sequence ID" value="AHG00749.1"/>
    <property type="molecule type" value="Genomic_DNA"/>
</dbReference>
<dbReference type="PANTHER" id="PTHR11472">
    <property type="entry name" value="DNA REPAIR DEAD HELICASE RAD3/XP-D SUBFAMILY MEMBER"/>
    <property type="match status" value="1"/>
</dbReference>
<evidence type="ECO:0000313" key="5">
    <source>
        <dbReference type="Proteomes" id="UP000019024"/>
    </source>
</evidence>
<dbReference type="GO" id="GO:0003678">
    <property type="term" value="F:DNA helicase activity"/>
    <property type="evidence" value="ECO:0007669"/>
    <property type="project" value="InterPro"/>
</dbReference>
<keyword evidence="1" id="KW-0238">DNA-binding</keyword>
<dbReference type="PATRIC" id="fig|797299.3.peg.229"/>
<dbReference type="SUPFAM" id="SSF52540">
    <property type="entry name" value="P-loop containing nucleoside triphosphate hydrolases"/>
    <property type="match status" value="1"/>
</dbReference>
<dbReference type="STRING" id="797299.HALLA_05930"/>
<dbReference type="AlphaFoldDB" id="W0JQ63"/>
<feature type="region of interest" description="Disordered" evidence="2">
    <location>
        <begin position="214"/>
        <end position="237"/>
    </location>
</feature>
<dbReference type="HOGENOM" id="CLU_443874_0_0_2"/>
<dbReference type="Pfam" id="PF06733">
    <property type="entry name" value="DEAD_2"/>
    <property type="match status" value="1"/>
</dbReference>
<proteinExistence type="predicted"/>
<dbReference type="Gene3D" id="3.40.50.300">
    <property type="entry name" value="P-loop containing nucleotide triphosphate hydrolases"/>
    <property type="match status" value="2"/>
</dbReference>
<sequence length="615" mass="69465">MYALIERANVLIANYTHLFNDGVRALLDEFIDDKTLLIVDEAHNLEPRVRTGLDRTKAFSTIQSATNDLESFLNSGLIQPYSLDEEIAPELTKRHLQRAYDCLDTFTDAVHQEISGHLDSEYTGWNEEIANTLRDSDERLDYIEEPDSLREKCDLPRFEEMALQPLESNIEQVDSISQKIEELEGSEDDLNPFSCLAQVAEAMRDAIDTYANQVDSSEGGSLTDPFDTASSQSTGDGDILATPFGRAAIGRYQEWVEEDGHYTDSPELSTLGRFIDGWHELDSIRHIRLAELNWDWDLRSEQAIEEWSHNEKSAWQAAYRVTLNVANCVPEKRIHDELAEFGGGIVMSATLEPMDVFREVTGLDDLEGDRPIVEARYSDPGYPSENRATLVVDSDWFVQSSRGNMTQDRSKMTSTREEFADIIEVVARTHGNILIVMPSYDEAEWASTLLNESSLVTKDVLLDQSSTNKETEELKQSFFRGGSKVLVTSSHGTLIEGVDYDGEKLNTVLVCGIPIRGGLRTRAVRRAYDHAFNGNGFEYALLVPAVRQTRQALGRVIRGPDDVGTRILADERYTGRNRSSAYEYLSEREREEATIISPQSLFDSLDMFWRSHGRH</sequence>
<evidence type="ECO:0000256" key="1">
    <source>
        <dbReference type="ARBA" id="ARBA00023125"/>
    </source>
</evidence>